<dbReference type="RefSeq" id="WP_193807352.1">
    <property type="nucleotide sequence ID" value="NZ_CP087714.1"/>
</dbReference>
<dbReference type="EMBL" id="CP087714">
    <property type="protein sequence ID" value="XAT63534.1"/>
    <property type="molecule type" value="Genomic_DNA"/>
</dbReference>
<feature type="domain" description="NYN" evidence="1">
    <location>
        <begin position="15"/>
        <end position="195"/>
    </location>
</feature>
<protein>
    <submittedName>
        <fullName evidence="2">NYN domain-containing protein</fullName>
    </submittedName>
</protein>
<dbReference type="Proteomes" id="UP001492541">
    <property type="component" value="Chromosome"/>
</dbReference>
<evidence type="ECO:0000259" key="1">
    <source>
        <dbReference type="Pfam" id="PF01936"/>
    </source>
</evidence>
<dbReference type="Gene3D" id="3.40.50.1010">
    <property type="entry name" value="5'-nuclease"/>
    <property type="match status" value="1"/>
</dbReference>
<evidence type="ECO:0000313" key="2">
    <source>
        <dbReference type="EMBL" id="XAT63534.1"/>
    </source>
</evidence>
<proteinExistence type="predicted"/>
<evidence type="ECO:0000313" key="3">
    <source>
        <dbReference type="Proteomes" id="UP001492541"/>
    </source>
</evidence>
<dbReference type="PANTHER" id="PTHR35458:SF8">
    <property type="entry name" value="SLR0650 PROTEIN"/>
    <property type="match status" value="1"/>
</dbReference>
<dbReference type="InterPro" id="IPR047140">
    <property type="entry name" value="LabA"/>
</dbReference>
<accession>A0ABZ3H2M6</accession>
<dbReference type="Pfam" id="PF01936">
    <property type="entry name" value="NYN"/>
    <property type="match status" value="1"/>
</dbReference>
<reference evidence="2 3" key="1">
    <citation type="submission" date="2021-11" db="EMBL/GenBank/DDBJ databases">
        <title>Whole genome of Geoglobus acetivorans.</title>
        <authorList>
            <person name="Liu D."/>
        </authorList>
    </citation>
    <scope>NUCLEOTIDE SEQUENCE [LARGE SCALE GENOMIC DNA]</scope>
    <source>
        <strain evidence="2 3">SBH6</strain>
    </source>
</reference>
<gene>
    <name evidence="2" type="ORF">LPQ35_09785</name>
</gene>
<dbReference type="InterPro" id="IPR021139">
    <property type="entry name" value="NYN"/>
</dbReference>
<dbReference type="GeneID" id="90449985"/>
<dbReference type="PANTHER" id="PTHR35458">
    <property type="entry name" value="SLR0755 PROTEIN"/>
    <property type="match status" value="1"/>
</dbReference>
<sequence>MTITFGSSAYSHLRRVMIFIDGGYFKRVVDRHFGDGKSKDPEVMSRTLNHLISDILRNSSFAPNSKPELIRSYYYDAKFSPEDDEFKDQNNYFEEIRGYINYPFEMKFGRLIRAGKDRREKRQKGVDVLLSVDMVTKAFLDHYDVAVLVAGDQDFLDAIRVVKDFSGKKVAGYFVPANNAPPNTSEELIKSLDFKFPRLPTPLFDDLKLED</sequence>
<name>A0ABZ3H2M6_GEOAI</name>
<organism evidence="2 3">
    <name type="scientific">Geoglobus acetivorans</name>
    <dbReference type="NCBI Taxonomy" id="565033"/>
    <lineage>
        <taxon>Archaea</taxon>
        <taxon>Methanobacteriati</taxon>
        <taxon>Methanobacteriota</taxon>
        <taxon>Archaeoglobi</taxon>
        <taxon>Archaeoglobales</taxon>
        <taxon>Archaeoglobaceae</taxon>
        <taxon>Geoglobus</taxon>
    </lineage>
</organism>
<keyword evidence="3" id="KW-1185">Reference proteome</keyword>